<keyword evidence="1" id="KW-1133">Transmembrane helix</keyword>
<dbReference type="AlphaFoldDB" id="A0A7X0JSW1"/>
<evidence type="ECO:0000256" key="1">
    <source>
        <dbReference type="SAM" id="Phobius"/>
    </source>
</evidence>
<feature type="chain" id="PRO_5030977646" description="DUF4381 domain-containing protein" evidence="2">
    <location>
        <begin position="26"/>
        <end position="204"/>
    </location>
</feature>
<protein>
    <recommendedName>
        <fullName evidence="5">DUF4381 domain-containing protein</fullName>
    </recommendedName>
</protein>
<evidence type="ECO:0000256" key="2">
    <source>
        <dbReference type="SAM" id="SignalP"/>
    </source>
</evidence>
<accession>A0A7X0JSW1</accession>
<feature type="transmembrane region" description="Helical" evidence="1">
    <location>
        <begin position="68"/>
        <end position="87"/>
    </location>
</feature>
<evidence type="ECO:0000313" key="4">
    <source>
        <dbReference type="Proteomes" id="UP000528457"/>
    </source>
</evidence>
<keyword evidence="2" id="KW-0732">Signal</keyword>
<name>A0A7X0JSW1_9GAMM</name>
<dbReference type="InParanoid" id="A0A7X0JSW1"/>
<dbReference type="RefSeq" id="WP_166844494.1">
    <property type="nucleotide sequence ID" value="NZ_JAAONY010000002.1"/>
</dbReference>
<keyword evidence="4" id="KW-1185">Reference proteome</keyword>
<dbReference type="Proteomes" id="UP000528457">
    <property type="component" value="Unassembled WGS sequence"/>
</dbReference>
<keyword evidence="1" id="KW-0472">Membrane</keyword>
<dbReference type="Pfam" id="PF14316">
    <property type="entry name" value="DUF4381"/>
    <property type="match status" value="1"/>
</dbReference>
<reference evidence="3 4" key="1">
    <citation type="submission" date="2020-08" db="EMBL/GenBank/DDBJ databases">
        <title>Genomic Encyclopedia of Type Strains, Phase IV (KMG-IV): sequencing the most valuable type-strain genomes for metagenomic binning, comparative biology and taxonomic classification.</title>
        <authorList>
            <person name="Goeker M."/>
        </authorList>
    </citation>
    <scope>NUCLEOTIDE SEQUENCE [LARGE SCALE GENOMIC DNA]</scope>
    <source>
        <strain evidence="3 4">DSM 22368</strain>
    </source>
</reference>
<evidence type="ECO:0008006" key="5">
    <source>
        <dbReference type="Google" id="ProtNLM"/>
    </source>
</evidence>
<feature type="signal peptide" evidence="2">
    <location>
        <begin position="1"/>
        <end position="25"/>
    </location>
</feature>
<keyword evidence="1" id="KW-0812">Transmembrane</keyword>
<organism evidence="3 4">
    <name type="scientific">Pseudoteredinibacter isoporae</name>
    <dbReference type="NCBI Taxonomy" id="570281"/>
    <lineage>
        <taxon>Bacteria</taxon>
        <taxon>Pseudomonadati</taxon>
        <taxon>Pseudomonadota</taxon>
        <taxon>Gammaproteobacteria</taxon>
        <taxon>Cellvibrionales</taxon>
        <taxon>Cellvibrionaceae</taxon>
        <taxon>Pseudoteredinibacter</taxon>
    </lineage>
</organism>
<evidence type="ECO:0000313" key="3">
    <source>
        <dbReference type="EMBL" id="MBB6521634.1"/>
    </source>
</evidence>
<dbReference type="EMBL" id="JACHHT010000002">
    <property type="protein sequence ID" value="MBB6521634.1"/>
    <property type="molecule type" value="Genomic_DNA"/>
</dbReference>
<comment type="caution">
    <text evidence="3">The sequence shown here is derived from an EMBL/GenBank/DDBJ whole genome shotgun (WGS) entry which is preliminary data.</text>
</comment>
<dbReference type="InterPro" id="IPR025489">
    <property type="entry name" value="DUF4381"/>
</dbReference>
<proteinExistence type="predicted"/>
<gene>
    <name evidence="3" type="ORF">HNR48_001919</name>
</gene>
<sequence>MRENVRTIIVALTAVALSVSVSVFAQAPVPSPQQPPSQQQLPMQTGNPLAELRPIHLPDEPSGWPAPGWYLLTLLILGLIIAAILYWRKHRQSKVYLNKQQSQWALKELKRYSRDNKADYIRQCNALLKRVAMANYPSENPAQLSDEQWLQFLTRHCESLDSQVFNILKQGPYLPDEKLQAISTEPLAQACQHWLSHHHEVTHA</sequence>